<name>A0A0C3CIC6_OIDMZ</name>
<keyword evidence="7" id="KW-1185">Reference proteome</keyword>
<gene>
    <name evidence="6" type="ORF">OIDMADRAFT_181968</name>
</gene>
<evidence type="ECO:0000256" key="1">
    <source>
        <dbReference type="ARBA" id="ARBA00009084"/>
    </source>
</evidence>
<dbReference type="Pfam" id="PF00206">
    <property type="entry name" value="Lyase_1"/>
    <property type="match status" value="1"/>
</dbReference>
<dbReference type="PANTHER" id="PTHR11444:SF1">
    <property type="entry name" value="FUMARATE HYDRATASE, MITOCHONDRIAL"/>
    <property type="match status" value="1"/>
</dbReference>
<dbReference type="FunFam" id="1.10.40.30:FF:000002">
    <property type="entry name" value="Fumarate hydratase class II"/>
    <property type="match status" value="1"/>
</dbReference>
<feature type="domain" description="Fumarase C C-terminal" evidence="5">
    <location>
        <begin position="184"/>
        <end position="236"/>
    </location>
</feature>
<dbReference type="GO" id="GO:0004333">
    <property type="term" value="F:fumarate hydratase activity"/>
    <property type="evidence" value="ECO:0007669"/>
    <property type="project" value="UniProtKB-EC"/>
</dbReference>
<dbReference type="EMBL" id="KN832880">
    <property type="protein sequence ID" value="KIM98723.1"/>
    <property type="molecule type" value="Genomic_DNA"/>
</dbReference>
<dbReference type="InterPro" id="IPR022761">
    <property type="entry name" value="Fumarate_lyase_N"/>
</dbReference>
<feature type="chain" id="PRO_5002173217" description="fumarate hydratase" evidence="3">
    <location>
        <begin position="22"/>
        <end position="245"/>
    </location>
</feature>
<feature type="signal peptide" evidence="3">
    <location>
        <begin position="1"/>
        <end position="21"/>
    </location>
</feature>
<dbReference type="SUPFAM" id="SSF48557">
    <property type="entry name" value="L-aspartase-like"/>
    <property type="match status" value="1"/>
</dbReference>
<reference evidence="7" key="2">
    <citation type="submission" date="2015-01" db="EMBL/GenBank/DDBJ databases">
        <title>Evolutionary Origins and Diversification of the Mycorrhizal Mutualists.</title>
        <authorList>
            <consortium name="DOE Joint Genome Institute"/>
            <consortium name="Mycorrhizal Genomics Consortium"/>
            <person name="Kohler A."/>
            <person name="Kuo A."/>
            <person name="Nagy L.G."/>
            <person name="Floudas D."/>
            <person name="Copeland A."/>
            <person name="Barry K.W."/>
            <person name="Cichocki N."/>
            <person name="Veneault-Fourrey C."/>
            <person name="LaButti K."/>
            <person name="Lindquist E.A."/>
            <person name="Lipzen A."/>
            <person name="Lundell T."/>
            <person name="Morin E."/>
            <person name="Murat C."/>
            <person name="Riley R."/>
            <person name="Ohm R."/>
            <person name="Sun H."/>
            <person name="Tunlid A."/>
            <person name="Henrissat B."/>
            <person name="Grigoriev I.V."/>
            <person name="Hibbett D.S."/>
            <person name="Martin F."/>
        </authorList>
    </citation>
    <scope>NUCLEOTIDE SEQUENCE [LARGE SCALE GENOMIC DNA]</scope>
    <source>
        <strain evidence="7">Zn</strain>
    </source>
</reference>
<dbReference type="Proteomes" id="UP000054321">
    <property type="component" value="Unassembled WGS sequence"/>
</dbReference>
<dbReference type="STRING" id="913774.A0A0C3CIC6"/>
<dbReference type="GO" id="GO:0005739">
    <property type="term" value="C:mitochondrion"/>
    <property type="evidence" value="ECO:0007669"/>
    <property type="project" value="TreeGrafter"/>
</dbReference>
<dbReference type="InterPro" id="IPR005677">
    <property type="entry name" value="Fum_hydII"/>
</dbReference>
<keyword evidence="3" id="KW-0732">Signal</keyword>
<dbReference type="Gene3D" id="1.10.40.30">
    <property type="entry name" value="Fumarase/aspartase (C-terminal domain)"/>
    <property type="match status" value="1"/>
</dbReference>
<dbReference type="PRINTS" id="PR00149">
    <property type="entry name" value="FUMRATELYASE"/>
</dbReference>
<dbReference type="EC" id="4.2.1.2" evidence="2"/>
<accession>A0A0C3CIC6</accession>
<dbReference type="GO" id="GO:0006106">
    <property type="term" value="P:fumarate metabolic process"/>
    <property type="evidence" value="ECO:0007669"/>
    <property type="project" value="InterPro"/>
</dbReference>
<dbReference type="InterPro" id="IPR018951">
    <property type="entry name" value="Fumarase_C_C"/>
</dbReference>
<dbReference type="AlphaFoldDB" id="A0A0C3CIC6"/>
<dbReference type="GO" id="GO:0006099">
    <property type="term" value="P:tricarboxylic acid cycle"/>
    <property type="evidence" value="ECO:0007669"/>
    <property type="project" value="InterPro"/>
</dbReference>
<evidence type="ECO:0000259" key="5">
    <source>
        <dbReference type="Pfam" id="PF10415"/>
    </source>
</evidence>
<evidence type="ECO:0000256" key="2">
    <source>
        <dbReference type="ARBA" id="ARBA00012921"/>
    </source>
</evidence>
<protein>
    <recommendedName>
        <fullName evidence="2">fumarate hydratase</fullName>
        <ecNumber evidence="2">4.2.1.2</ecNumber>
    </recommendedName>
</protein>
<comment type="similarity">
    <text evidence="1">Belongs to the class-II fumarase/aspartase family. Fumarase subfamily.</text>
</comment>
<reference evidence="6 7" key="1">
    <citation type="submission" date="2014-04" db="EMBL/GenBank/DDBJ databases">
        <authorList>
            <consortium name="DOE Joint Genome Institute"/>
            <person name="Kuo A."/>
            <person name="Martino E."/>
            <person name="Perotto S."/>
            <person name="Kohler A."/>
            <person name="Nagy L.G."/>
            <person name="Floudas D."/>
            <person name="Copeland A."/>
            <person name="Barry K.W."/>
            <person name="Cichocki N."/>
            <person name="Veneault-Fourrey C."/>
            <person name="LaButti K."/>
            <person name="Lindquist E.A."/>
            <person name="Lipzen A."/>
            <person name="Lundell T."/>
            <person name="Morin E."/>
            <person name="Murat C."/>
            <person name="Sun H."/>
            <person name="Tunlid A."/>
            <person name="Henrissat B."/>
            <person name="Grigoriev I.V."/>
            <person name="Hibbett D.S."/>
            <person name="Martin F."/>
            <person name="Nordberg H.P."/>
            <person name="Cantor M.N."/>
            <person name="Hua S.X."/>
        </authorList>
    </citation>
    <scope>NUCLEOTIDE SEQUENCE [LARGE SCALE GENOMIC DNA]</scope>
    <source>
        <strain evidence="6 7">Zn</strain>
    </source>
</reference>
<dbReference type="Gene3D" id="1.20.200.10">
    <property type="entry name" value="Fumarase/aspartase (Central domain)"/>
    <property type="match status" value="1"/>
</dbReference>
<organism evidence="6 7">
    <name type="scientific">Oidiodendron maius (strain Zn)</name>
    <dbReference type="NCBI Taxonomy" id="913774"/>
    <lineage>
        <taxon>Eukaryota</taxon>
        <taxon>Fungi</taxon>
        <taxon>Dikarya</taxon>
        <taxon>Ascomycota</taxon>
        <taxon>Pezizomycotina</taxon>
        <taxon>Leotiomycetes</taxon>
        <taxon>Leotiomycetes incertae sedis</taxon>
        <taxon>Myxotrichaceae</taxon>
        <taxon>Oidiodendron</taxon>
    </lineage>
</organism>
<evidence type="ECO:0000313" key="7">
    <source>
        <dbReference type="Proteomes" id="UP000054321"/>
    </source>
</evidence>
<dbReference type="InterPro" id="IPR000362">
    <property type="entry name" value="Fumarate_lyase_fam"/>
</dbReference>
<dbReference type="HOGENOM" id="CLU_1133873_0_0_1"/>
<dbReference type="InterPro" id="IPR008948">
    <property type="entry name" value="L-Aspartase-like"/>
</dbReference>
<evidence type="ECO:0000259" key="4">
    <source>
        <dbReference type="Pfam" id="PF00206"/>
    </source>
</evidence>
<feature type="domain" description="Fumarate lyase N-terminal" evidence="4">
    <location>
        <begin position="79"/>
        <end position="156"/>
    </location>
</feature>
<dbReference type="PANTHER" id="PTHR11444">
    <property type="entry name" value="ASPARTATEAMMONIA/ARGININOSUCCINATE/ADENYLOSUCCINATE LYASE"/>
    <property type="match status" value="1"/>
</dbReference>
<dbReference type="GO" id="GO:0006108">
    <property type="term" value="P:malate metabolic process"/>
    <property type="evidence" value="ECO:0007669"/>
    <property type="project" value="TreeGrafter"/>
</dbReference>
<dbReference type="InParanoid" id="A0A0C3CIC6"/>
<dbReference type="Pfam" id="PF10415">
    <property type="entry name" value="FumaraseC_C"/>
    <property type="match status" value="1"/>
</dbReference>
<evidence type="ECO:0000256" key="3">
    <source>
        <dbReference type="SAM" id="SignalP"/>
    </source>
</evidence>
<evidence type="ECO:0000313" key="6">
    <source>
        <dbReference type="EMBL" id="KIM98723.1"/>
    </source>
</evidence>
<sequence>MHFQSTTIIAFFAAAATLVAANPPRTKDFTPSCGTATMTNTCVREEGVYCTIDGSGHPYLFAPAHAHTDCLSVGTGGKCSCVAIASNDAIFQASGTLNTLACSLLKIAQDIRFLGSGLRCGLSELHIPENEPGSSFTPGKVNPTQCEALTMICAQVKDNHAAATIGGMSGQFQLDAFKPLLLMLVTCLNSGIGYDEASRVAKYAHAQGITLRESALELGALIEEEFGRYVRPELMLGPDEFSSAE</sequence>
<dbReference type="OrthoDB" id="1738025at2759"/>
<proteinExistence type="inferred from homology"/>